<sequence length="69" mass="7437">MNPIKDIIIVGNCFDCVQGQQIAVNSGQYEQLGLGRGVPPAATANSPEFYNGYARVASPAWRDDDKDGH</sequence>
<dbReference type="Proteomes" id="UP000822688">
    <property type="component" value="Chromosome 8"/>
</dbReference>
<comment type="caution">
    <text evidence="1">The sequence shown here is derived from an EMBL/GenBank/DDBJ whole genome shotgun (WGS) entry which is preliminary data.</text>
</comment>
<evidence type="ECO:0000313" key="1">
    <source>
        <dbReference type="EMBL" id="KAG0563153.1"/>
    </source>
</evidence>
<keyword evidence="2" id="KW-1185">Reference proteome</keyword>
<name>A0A8T0GW69_CERPU</name>
<accession>A0A8T0GW69</accession>
<gene>
    <name evidence="1" type="ORF">KC19_8G008400</name>
</gene>
<proteinExistence type="predicted"/>
<dbReference type="EMBL" id="CM026429">
    <property type="protein sequence ID" value="KAG0563153.1"/>
    <property type="molecule type" value="Genomic_DNA"/>
</dbReference>
<protein>
    <submittedName>
        <fullName evidence="1">Uncharacterized protein</fullName>
    </submittedName>
</protein>
<dbReference type="AlphaFoldDB" id="A0A8T0GW69"/>
<reference evidence="1" key="1">
    <citation type="submission" date="2020-06" db="EMBL/GenBank/DDBJ databases">
        <title>WGS assembly of Ceratodon purpureus strain R40.</title>
        <authorList>
            <person name="Carey S.B."/>
            <person name="Jenkins J."/>
            <person name="Shu S."/>
            <person name="Lovell J.T."/>
            <person name="Sreedasyam A."/>
            <person name="Maumus F."/>
            <person name="Tiley G.P."/>
            <person name="Fernandez-Pozo N."/>
            <person name="Barry K."/>
            <person name="Chen C."/>
            <person name="Wang M."/>
            <person name="Lipzen A."/>
            <person name="Daum C."/>
            <person name="Saski C.A."/>
            <person name="Payton A.C."/>
            <person name="Mcbreen J.C."/>
            <person name="Conrad R.E."/>
            <person name="Kollar L.M."/>
            <person name="Olsson S."/>
            <person name="Huttunen S."/>
            <person name="Landis J.B."/>
            <person name="Wickett N.J."/>
            <person name="Johnson M.G."/>
            <person name="Rensing S.A."/>
            <person name="Grimwood J."/>
            <person name="Schmutz J."/>
            <person name="Mcdaniel S.F."/>
        </authorList>
    </citation>
    <scope>NUCLEOTIDE SEQUENCE</scope>
    <source>
        <strain evidence="1">R40</strain>
    </source>
</reference>
<organism evidence="1 2">
    <name type="scientific">Ceratodon purpureus</name>
    <name type="common">Fire moss</name>
    <name type="synonym">Dicranum purpureum</name>
    <dbReference type="NCBI Taxonomy" id="3225"/>
    <lineage>
        <taxon>Eukaryota</taxon>
        <taxon>Viridiplantae</taxon>
        <taxon>Streptophyta</taxon>
        <taxon>Embryophyta</taxon>
        <taxon>Bryophyta</taxon>
        <taxon>Bryophytina</taxon>
        <taxon>Bryopsida</taxon>
        <taxon>Dicranidae</taxon>
        <taxon>Pseudoditrichales</taxon>
        <taxon>Ditrichaceae</taxon>
        <taxon>Ceratodon</taxon>
    </lineage>
</organism>
<evidence type="ECO:0000313" key="2">
    <source>
        <dbReference type="Proteomes" id="UP000822688"/>
    </source>
</evidence>